<proteinExistence type="predicted"/>
<feature type="domain" description="Calcineurin-like phosphoesterase" evidence="1">
    <location>
        <begin position="98"/>
        <end position="186"/>
    </location>
</feature>
<evidence type="ECO:0000313" key="3">
    <source>
        <dbReference type="Proteomes" id="UP000076842"/>
    </source>
</evidence>
<dbReference type="InParanoid" id="A0A165GIG3"/>
<evidence type="ECO:0000313" key="2">
    <source>
        <dbReference type="EMBL" id="KZT58111.1"/>
    </source>
</evidence>
<protein>
    <submittedName>
        <fullName evidence="2">Metallo-dependent phosphatase</fullName>
    </submittedName>
</protein>
<dbReference type="GO" id="GO:0006798">
    <property type="term" value="P:polyphosphate catabolic process"/>
    <property type="evidence" value="ECO:0007669"/>
    <property type="project" value="TreeGrafter"/>
</dbReference>
<dbReference type="GO" id="GO:0005737">
    <property type="term" value="C:cytoplasm"/>
    <property type="evidence" value="ECO:0007669"/>
    <property type="project" value="TreeGrafter"/>
</dbReference>
<reference evidence="2 3" key="1">
    <citation type="journal article" date="2016" name="Mol. Biol. Evol.">
        <title>Comparative Genomics of Early-Diverging Mushroom-Forming Fungi Provides Insights into the Origins of Lignocellulose Decay Capabilities.</title>
        <authorList>
            <person name="Nagy L.G."/>
            <person name="Riley R."/>
            <person name="Tritt A."/>
            <person name="Adam C."/>
            <person name="Daum C."/>
            <person name="Floudas D."/>
            <person name="Sun H."/>
            <person name="Yadav J.S."/>
            <person name="Pangilinan J."/>
            <person name="Larsson K.H."/>
            <person name="Matsuura K."/>
            <person name="Barry K."/>
            <person name="Labutti K."/>
            <person name="Kuo R."/>
            <person name="Ohm R.A."/>
            <person name="Bhattacharya S.S."/>
            <person name="Shirouzu T."/>
            <person name="Yoshinaga Y."/>
            <person name="Martin F.M."/>
            <person name="Grigoriev I.V."/>
            <person name="Hibbett D.S."/>
        </authorList>
    </citation>
    <scope>NUCLEOTIDE SEQUENCE [LARGE SCALE GENOMIC DNA]</scope>
    <source>
        <strain evidence="2 3">HHB12733</strain>
    </source>
</reference>
<organism evidence="2 3">
    <name type="scientific">Calocera cornea HHB12733</name>
    <dbReference type="NCBI Taxonomy" id="1353952"/>
    <lineage>
        <taxon>Eukaryota</taxon>
        <taxon>Fungi</taxon>
        <taxon>Dikarya</taxon>
        <taxon>Basidiomycota</taxon>
        <taxon>Agaricomycotina</taxon>
        <taxon>Dacrymycetes</taxon>
        <taxon>Dacrymycetales</taxon>
        <taxon>Dacrymycetaceae</taxon>
        <taxon>Calocera</taxon>
    </lineage>
</organism>
<accession>A0A165GIG3</accession>
<gene>
    <name evidence="2" type="ORF">CALCODRAFT_482645</name>
</gene>
<evidence type="ECO:0000259" key="1">
    <source>
        <dbReference type="Pfam" id="PF00149"/>
    </source>
</evidence>
<dbReference type="PANTHER" id="PTHR42850:SF4">
    <property type="entry name" value="ZINC-DEPENDENT ENDOPOLYPHOSPHATASE"/>
    <property type="match status" value="1"/>
</dbReference>
<dbReference type="Pfam" id="PF00149">
    <property type="entry name" value="Metallophos"/>
    <property type="match status" value="1"/>
</dbReference>
<dbReference type="CDD" id="cd00144">
    <property type="entry name" value="MPP_PPP_family"/>
    <property type="match status" value="1"/>
</dbReference>
<dbReference type="EMBL" id="KV423955">
    <property type="protein sequence ID" value="KZT58111.1"/>
    <property type="molecule type" value="Genomic_DNA"/>
</dbReference>
<dbReference type="InterPro" id="IPR004843">
    <property type="entry name" value="Calcineurin-like_PHP"/>
</dbReference>
<dbReference type="OrthoDB" id="10267127at2759"/>
<name>A0A165GIG3_9BASI</name>
<dbReference type="GO" id="GO:0016791">
    <property type="term" value="F:phosphatase activity"/>
    <property type="evidence" value="ECO:0007669"/>
    <property type="project" value="TreeGrafter"/>
</dbReference>
<dbReference type="InterPro" id="IPR029052">
    <property type="entry name" value="Metallo-depent_PP-like"/>
</dbReference>
<dbReference type="GO" id="GO:0000298">
    <property type="term" value="F:endopolyphosphatase activity"/>
    <property type="evidence" value="ECO:0007669"/>
    <property type="project" value="TreeGrafter"/>
</dbReference>
<dbReference type="InterPro" id="IPR050126">
    <property type="entry name" value="Ap4A_hydrolase"/>
</dbReference>
<dbReference type="Gene3D" id="3.60.21.10">
    <property type="match status" value="1"/>
</dbReference>
<dbReference type="PANTHER" id="PTHR42850">
    <property type="entry name" value="METALLOPHOSPHOESTERASE"/>
    <property type="match status" value="1"/>
</dbReference>
<dbReference type="STRING" id="1353952.A0A165GIG3"/>
<dbReference type="Proteomes" id="UP000076842">
    <property type="component" value="Unassembled WGS sequence"/>
</dbReference>
<dbReference type="AlphaFoldDB" id="A0A165GIG3"/>
<dbReference type="SUPFAM" id="SSF56300">
    <property type="entry name" value="Metallo-dependent phosphatases"/>
    <property type="match status" value="1"/>
</dbReference>
<keyword evidence="3" id="KW-1185">Reference proteome</keyword>
<sequence length="388" mass="43723">MPAGDALISFIDYPESATSMSARQLAYGAVVALCILTLGWYGLKPAIVGSVNLQGFGAGEAVLDTSAVDVARKVDLGKYLYRQVIPAEDLHIDHPSRRVIIIGDIHGMYKPFQELLNKIEYKPETDTLLHVGDVIAKGTDSTKVLDWLMVHNVKGVRGNHDQKVIGWRIWQDWVESIPAGKQWLRRVEKLTHTEFTSQKMKHKESKADKAHRKQFAFPDDRDWVWSSEHYWLARKLSREQYEYLLSLPLTISLPGLRSHIVHAGILPHQLKESKPDPWSLMNIRTVLPSGAVSRKFDGTPWTHLFNRYQENVEDAKHADREAVVFGHAAKMGLQVERWTLGLDTGCVYGRELTAVVINGGSVEGDEAAREVYVGNRTGRLWSVECKAP</sequence>